<sequence>MSRTVDGIAELLLHQVEAVIEREPSEDALFDLLRIASPKISKESLTDEKLYKKLILWLDFDDKNPLYERANKVLKSLDTFYSDCVKEMKKESSCSSASSRKRSCASGNNDEQALEDSSSKKGKYDLSTSGKEFPSSFSVFRHVKQQESDDYPDQKHLEAEVAFQCINARGEIVHGRKASITYKAEGDDREKTVKEIFERNGGCRILSSVDSIKEELMERGPVVSTSFKLTSAFLNAVTSRKEVFETNLENSRHPVLIVGWENTTVGEVWKICSTTKEVNFSANIHQVAFRQWGIDDECVVPKQSFETWTWQEGPYFDVDLNENYSQWCKNSTTMDLKLSSEELGALSSTVGDLIIASNSHKKFTLRNAKKLAESRSCILTNLKFHAGEEWNVSVKFTDSDSESTSTWARMKKKSRRRPLSIASLDSSDSESTSKRTAQSKKKVRLGRTLASLDSSDSESTSIRTTRIEKKVKSGRRQLVPFSVRKTAYDPEKVPLLRTAPARKTVFDPARKIAFDPEVQGDGKVKKPNFYGVKRASKRFILDFSDDSSENSL</sequence>
<feature type="region of interest" description="Disordered" evidence="1">
    <location>
        <begin position="97"/>
        <end position="130"/>
    </location>
</feature>
<reference evidence="2 3" key="1">
    <citation type="journal article" date="2021" name="Sci. Rep.">
        <title>The genome of the diatom Chaetoceros tenuissimus carries an ancient integrated fragment of an extant virus.</title>
        <authorList>
            <person name="Hongo Y."/>
            <person name="Kimura K."/>
            <person name="Takaki Y."/>
            <person name="Yoshida Y."/>
            <person name="Baba S."/>
            <person name="Kobayashi G."/>
            <person name="Nagasaki K."/>
            <person name="Hano T."/>
            <person name="Tomaru Y."/>
        </authorList>
    </citation>
    <scope>NUCLEOTIDE SEQUENCE [LARGE SCALE GENOMIC DNA]</scope>
    <source>
        <strain evidence="2 3">NIES-3715</strain>
    </source>
</reference>
<feature type="compositionally biased region" description="Low complexity" evidence="1">
    <location>
        <begin position="419"/>
        <end position="430"/>
    </location>
</feature>
<feature type="compositionally biased region" description="Basic residues" evidence="1">
    <location>
        <begin position="409"/>
        <end position="418"/>
    </location>
</feature>
<dbReference type="Proteomes" id="UP001054902">
    <property type="component" value="Unassembled WGS sequence"/>
</dbReference>
<evidence type="ECO:0000256" key="1">
    <source>
        <dbReference type="SAM" id="MobiDB-lite"/>
    </source>
</evidence>
<protein>
    <submittedName>
        <fullName evidence="2">Uncharacterized protein</fullName>
    </submittedName>
</protein>
<dbReference type="EMBL" id="BLLK01000038">
    <property type="protein sequence ID" value="GFH50071.1"/>
    <property type="molecule type" value="Genomic_DNA"/>
</dbReference>
<gene>
    <name evidence="2" type="ORF">CTEN210_06547</name>
</gene>
<name>A0AAD3H4K0_9STRA</name>
<proteinExistence type="predicted"/>
<evidence type="ECO:0000313" key="2">
    <source>
        <dbReference type="EMBL" id="GFH50071.1"/>
    </source>
</evidence>
<feature type="region of interest" description="Disordered" evidence="1">
    <location>
        <begin position="405"/>
        <end position="450"/>
    </location>
</feature>
<comment type="caution">
    <text evidence="2">The sequence shown here is derived from an EMBL/GenBank/DDBJ whole genome shotgun (WGS) entry which is preliminary data.</text>
</comment>
<dbReference type="AlphaFoldDB" id="A0AAD3H4K0"/>
<evidence type="ECO:0000313" key="3">
    <source>
        <dbReference type="Proteomes" id="UP001054902"/>
    </source>
</evidence>
<dbReference type="Gene3D" id="3.90.70.10">
    <property type="entry name" value="Cysteine proteinases"/>
    <property type="match status" value="1"/>
</dbReference>
<organism evidence="2 3">
    <name type="scientific">Chaetoceros tenuissimus</name>
    <dbReference type="NCBI Taxonomy" id="426638"/>
    <lineage>
        <taxon>Eukaryota</taxon>
        <taxon>Sar</taxon>
        <taxon>Stramenopiles</taxon>
        <taxon>Ochrophyta</taxon>
        <taxon>Bacillariophyta</taxon>
        <taxon>Coscinodiscophyceae</taxon>
        <taxon>Chaetocerotophycidae</taxon>
        <taxon>Chaetocerotales</taxon>
        <taxon>Chaetocerotaceae</taxon>
        <taxon>Chaetoceros</taxon>
    </lineage>
</organism>
<accession>A0AAD3H4K0</accession>
<keyword evidence="3" id="KW-1185">Reference proteome</keyword>